<feature type="transmembrane region" description="Helical" evidence="1">
    <location>
        <begin position="14"/>
        <end position="37"/>
    </location>
</feature>
<name>A0AAW3RWC2_9GAMM</name>
<organism evidence="2 3">
    <name type="scientific">Pectobacterium versatile</name>
    <dbReference type="NCBI Taxonomy" id="2488639"/>
    <lineage>
        <taxon>Bacteria</taxon>
        <taxon>Pseudomonadati</taxon>
        <taxon>Pseudomonadota</taxon>
        <taxon>Gammaproteobacteria</taxon>
        <taxon>Enterobacterales</taxon>
        <taxon>Pectobacteriaceae</taxon>
        <taxon>Pectobacterium</taxon>
    </lineage>
</organism>
<evidence type="ECO:0000313" key="2">
    <source>
        <dbReference type="EMBL" id="MBA0160306.1"/>
    </source>
</evidence>
<accession>A0AAW3RWC2</accession>
<gene>
    <name evidence="2" type="ORF">H0253_15785</name>
</gene>
<dbReference type="Proteomes" id="UP000584405">
    <property type="component" value="Unassembled WGS sequence"/>
</dbReference>
<reference evidence="2 3" key="1">
    <citation type="submission" date="2020-07" db="EMBL/GenBank/DDBJ databases">
        <title>Updated taxonomy of Pectobacterium genus in the CIRM-CFBP bacterial collection: when new species reveal old endemic population.</title>
        <authorList>
            <person name="Pedron J."/>
            <person name="Barny M.A."/>
            <person name="Portier P."/>
        </authorList>
    </citation>
    <scope>NUCLEOTIDE SEQUENCE [LARGE SCALE GENOMIC DNA]</scope>
    <source>
        <strain evidence="2 3">CFBP5669</strain>
    </source>
</reference>
<dbReference type="RefSeq" id="WP_103184758.1">
    <property type="nucleotide sequence ID" value="NZ_JACDRT010000012.1"/>
</dbReference>
<sequence>MGFIHFLSEHISEVGAIITTVSAFLTAVATFFLWRVTKILAIETRRMVDASSQPHVVVTLEPNMWTVLYFDINVSNTGNAAAYNIEIEFDPPLINGSHRNEIPIPFNNISVLKNGQTLNSNLCEFKDLKGRVFNVNISWSKGINSSVRQSNSYYYNMEVFENITYLGARSPLTQIAEQLKGIREDWRSIARGQRRLEVNNYTAKDRFLRRKQDEEYFKKIKKQSD</sequence>
<evidence type="ECO:0000256" key="1">
    <source>
        <dbReference type="SAM" id="Phobius"/>
    </source>
</evidence>
<comment type="caution">
    <text evidence="2">The sequence shown here is derived from an EMBL/GenBank/DDBJ whole genome shotgun (WGS) entry which is preliminary data.</text>
</comment>
<dbReference type="AlphaFoldDB" id="A0AAW3RWC2"/>
<keyword evidence="1" id="KW-0812">Transmembrane</keyword>
<dbReference type="EMBL" id="JACDRT010000012">
    <property type="protein sequence ID" value="MBA0160306.1"/>
    <property type="molecule type" value="Genomic_DNA"/>
</dbReference>
<keyword evidence="1" id="KW-1133">Transmembrane helix</keyword>
<protein>
    <recommendedName>
        <fullName evidence="4">Lysogenic conversion protein</fullName>
    </recommendedName>
</protein>
<evidence type="ECO:0000313" key="3">
    <source>
        <dbReference type="Proteomes" id="UP000584405"/>
    </source>
</evidence>
<evidence type="ECO:0008006" key="4">
    <source>
        <dbReference type="Google" id="ProtNLM"/>
    </source>
</evidence>
<keyword evidence="1" id="KW-0472">Membrane</keyword>
<proteinExistence type="predicted"/>